<dbReference type="InterPro" id="IPR029052">
    <property type="entry name" value="Metallo-depent_PP-like"/>
</dbReference>
<proteinExistence type="predicted"/>
<dbReference type="EMBL" id="CAADFK010000065">
    <property type="protein sequence ID" value="VFK14673.1"/>
    <property type="molecule type" value="Genomic_DNA"/>
</dbReference>
<dbReference type="Gene3D" id="3.60.21.10">
    <property type="match status" value="1"/>
</dbReference>
<evidence type="ECO:0000313" key="2">
    <source>
        <dbReference type="EMBL" id="VFK14673.1"/>
    </source>
</evidence>
<dbReference type="InterPro" id="IPR004843">
    <property type="entry name" value="Calcineurin-like_PHP"/>
</dbReference>
<feature type="domain" description="Calcineurin-like phosphoesterase" evidence="1">
    <location>
        <begin position="7"/>
        <end position="286"/>
    </location>
</feature>
<sequence length="335" mass="38979">MTTLSWLHLTDLHYGNLKNQKLWLETKQRFYDDLPKLSEQCAPWDLVLFTGDLVADLNPKDKTSDGNSDIWERMNNELDEILQKVTELSGGEKPLFLAVPGNHDLERLDEHKPAVEELCWILEKIWKRSDRKEDPPKVWDEVNDWLEKNQSIVEQAFQKYSQWWEPHAEQLRNSKKSIAYCKGWLPGEFSVTIEKEGYQLGILGMNTSFVHVVSGIEEGEVLLHAKQITRPCGGNNYKEWASEHHACLLMTHHPPGWLDGKSQDERRITLVEEQPFFWHLCGHLHENAYRAYQSESEEVRKESKLFQACSLFGVREKSGEIKRRHGYAAGRIDIS</sequence>
<protein>
    <submittedName>
        <fullName evidence="2">Calcineurin-like phosphoesterase</fullName>
    </submittedName>
</protein>
<dbReference type="AlphaFoldDB" id="A0A450WC91"/>
<dbReference type="SUPFAM" id="SSF56300">
    <property type="entry name" value="Metallo-dependent phosphatases"/>
    <property type="match status" value="1"/>
</dbReference>
<evidence type="ECO:0000259" key="1">
    <source>
        <dbReference type="Pfam" id="PF00149"/>
    </source>
</evidence>
<dbReference type="GO" id="GO:0016787">
    <property type="term" value="F:hydrolase activity"/>
    <property type="evidence" value="ECO:0007669"/>
    <property type="project" value="InterPro"/>
</dbReference>
<reference evidence="2" key="1">
    <citation type="submission" date="2019-02" db="EMBL/GenBank/DDBJ databases">
        <authorList>
            <person name="Gruber-Vodicka R. H."/>
            <person name="Seah K. B. B."/>
        </authorList>
    </citation>
    <scope>NUCLEOTIDE SEQUENCE</scope>
    <source>
        <strain evidence="2">BECK_S313</strain>
    </source>
</reference>
<dbReference type="Pfam" id="PF00149">
    <property type="entry name" value="Metallophos"/>
    <property type="match status" value="1"/>
</dbReference>
<accession>A0A450WC91</accession>
<gene>
    <name evidence="2" type="ORF">BECKLPF1236B_GA0070989_10658</name>
</gene>
<organism evidence="2">
    <name type="scientific">Candidatus Kentrum sp. LPFa</name>
    <dbReference type="NCBI Taxonomy" id="2126335"/>
    <lineage>
        <taxon>Bacteria</taxon>
        <taxon>Pseudomonadati</taxon>
        <taxon>Pseudomonadota</taxon>
        <taxon>Gammaproteobacteria</taxon>
        <taxon>Candidatus Kentrum</taxon>
    </lineage>
</organism>
<name>A0A450WC91_9GAMM</name>